<dbReference type="RefSeq" id="WP_170227510.1">
    <property type="nucleotide sequence ID" value="NZ_BKAI01000002.1"/>
</dbReference>
<protein>
    <submittedName>
        <fullName evidence="4">Por secretion system C-terminal sorting domain-containing protein</fullName>
    </submittedName>
</protein>
<dbReference type="InterPro" id="IPR026444">
    <property type="entry name" value="Secre_tail"/>
</dbReference>
<feature type="signal peptide" evidence="2">
    <location>
        <begin position="1"/>
        <end position="26"/>
    </location>
</feature>
<keyword evidence="1 2" id="KW-0732">Signal</keyword>
<evidence type="ECO:0000256" key="1">
    <source>
        <dbReference type="ARBA" id="ARBA00022729"/>
    </source>
</evidence>
<evidence type="ECO:0000313" key="4">
    <source>
        <dbReference type="EMBL" id="SDJ27852.1"/>
    </source>
</evidence>
<accession>A0A1G8SF25</accession>
<dbReference type="EMBL" id="FNEZ01000001">
    <property type="protein sequence ID" value="SDJ27852.1"/>
    <property type="molecule type" value="Genomic_DNA"/>
</dbReference>
<dbReference type="Pfam" id="PF18962">
    <property type="entry name" value="Por_Secre_tail"/>
    <property type="match status" value="1"/>
</dbReference>
<dbReference type="Proteomes" id="UP000199580">
    <property type="component" value="Unassembled WGS sequence"/>
</dbReference>
<feature type="chain" id="PRO_5011781584" evidence="2">
    <location>
        <begin position="27"/>
        <end position="223"/>
    </location>
</feature>
<dbReference type="AlphaFoldDB" id="A0A1G8SF25"/>
<proteinExistence type="predicted"/>
<feature type="domain" description="Secretion system C-terminal sorting" evidence="3">
    <location>
        <begin position="159"/>
        <end position="219"/>
    </location>
</feature>
<evidence type="ECO:0000313" key="5">
    <source>
        <dbReference type="Proteomes" id="UP000199580"/>
    </source>
</evidence>
<sequence length="223" mass="23915">MKKNLHFYLFLLCPAAYLSAQPVAAAAEVVNYIAWTQTPPALSNVDVMHTVRYEYTIPQTRIVMTAIVKCSSDGSTIGPIAQAIINPTPATTETPVAVSGNLYVPPGTMPSAQLPDGQFYRWEASIRGNGNVLILGISSPLTINGPLGTDSFAAKKMALYPNPVADRLFLPENLLNRNISISDSSGRIVFSGMHSGSFEVAGFSPGLYFLTAESGETGKFVKR</sequence>
<reference evidence="4 5" key="1">
    <citation type="submission" date="2016-10" db="EMBL/GenBank/DDBJ databases">
        <authorList>
            <person name="de Groot N.N."/>
        </authorList>
    </citation>
    <scope>NUCLEOTIDE SEQUENCE [LARGE SCALE GENOMIC DNA]</scope>
    <source>
        <strain evidence="4 5">CGMCC 1.10076</strain>
    </source>
</reference>
<evidence type="ECO:0000256" key="2">
    <source>
        <dbReference type="SAM" id="SignalP"/>
    </source>
</evidence>
<dbReference type="NCBIfam" id="TIGR04183">
    <property type="entry name" value="Por_Secre_tail"/>
    <property type="match status" value="1"/>
</dbReference>
<evidence type="ECO:0000259" key="3">
    <source>
        <dbReference type="Pfam" id="PF18962"/>
    </source>
</evidence>
<gene>
    <name evidence="4" type="ORF">SAMN04487935_0531</name>
</gene>
<keyword evidence="5" id="KW-1185">Reference proteome</keyword>
<organism evidence="4 5">
    <name type="scientific">Flavobacterium noncentrifugens</name>
    <dbReference type="NCBI Taxonomy" id="1128970"/>
    <lineage>
        <taxon>Bacteria</taxon>
        <taxon>Pseudomonadati</taxon>
        <taxon>Bacteroidota</taxon>
        <taxon>Flavobacteriia</taxon>
        <taxon>Flavobacteriales</taxon>
        <taxon>Flavobacteriaceae</taxon>
        <taxon>Flavobacterium</taxon>
    </lineage>
</organism>
<name>A0A1G8SF25_9FLAO</name>